<dbReference type="Proteomes" id="UP000239872">
    <property type="component" value="Unassembled WGS sequence"/>
</dbReference>
<dbReference type="Pfam" id="PF18962">
    <property type="entry name" value="Por_Secre_tail"/>
    <property type="match status" value="1"/>
</dbReference>
<protein>
    <recommendedName>
        <fullName evidence="1">Secretion system C-terminal sorting domain-containing protein</fullName>
    </recommendedName>
</protein>
<evidence type="ECO:0000313" key="2">
    <source>
        <dbReference type="EMBL" id="PQJ11910.1"/>
    </source>
</evidence>
<dbReference type="InterPro" id="IPR008964">
    <property type="entry name" value="Invasin/intimin_cell_adhesion"/>
</dbReference>
<dbReference type="NCBIfam" id="TIGR04183">
    <property type="entry name" value="Por_Secre_tail"/>
    <property type="match status" value="1"/>
</dbReference>
<dbReference type="InterPro" id="IPR026444">
    <property type="entry name" value="Secre_tail"/>
</dbReference>
<dbReference type="RefSeq" id="WP_105038790.1">
    <property type="nucleotide sequence ID" value="NZ_PPSL01000002.1"/>
</dbReference>
<evidence type="ECO:0000259" key="1">
    <source>
        <dbReference type="Pfam" id="PF18962"/>
    </source>
</evidence>
<dbReference type="Gene3D" id="2.60.40.1080">
    <property type="match status" value="2"/>
</dbReference>
<dbReference type="InterPro" id="IPR013783">
    <property type="entry name" value="Ig-like_fold"/>
</dbReference>
<comment type="caution">
    <text evidence="2">The sequence shown here is derived from an EMBL/GenBank/DDBJ whole genome shotgun (WGS) entry which is preliminary data.</text>
</comment>
<name>A0A2S7SY94_9BACT</name>
<organism evidence="2 3">
    <name type="scientific">Flavipsychrobacter stenotrophus</name>
    <dbReference type="NCBI Taxonomy" id="2077091"/>
    <lineage>
        <taxon>Bacteria</taxon>
        <taxon>Pseudomonadati</taxon>
        <taxon>Bacteroidota</taxon>
        <taxon>Chitinophagia</taxon>
        <taxon>Chitinophagales</taxon>
        <taxon>Chitinophagaceae</taxon>
        <taxon>Flavipsychrobacter</taxon>
    </lineage>
</organism>
<dbReference type="OrthoDB" id="8901262at2"/>
<accession>A0A2S7SY94</accession>
<keyword evidence="3" id="KW-1185">Reference proteome</keyword>
<gene>
    <name evidence="2" type="ORF">CJD36_008945</name>
</gene>
<dbReference type="AlphaFoldDB" id="A0A2S7SY94"/>
<sequence>MKLLYTIFIIIVLLITGSAYGQIATYTGSGGTSTAVVAGSPNVTVTSLMDVGFGSNSACGSGGLSGKVVPISVASYSATGPHYYFKITPNVGYQIDVTGFSAGIRRSNTGPVNARLAYSLDNGATWTDDGVNHANTSTTCGVSSPAASWGGGALPTGISSVTNGIIVAIYPFSPSGATSTFQTNYINILGNVTLGCTPPTITVSPSSPSFCAGSGGVTLTASGAGASGTYSWTTSTGLSATTGAVVTANPTSTTTYTVTGYTSPTCSSSTTVTTTVNPLPVAGAIAGPDSVCAGATISLSNTTAIPAGTWSVINTAIATVSGTGAVGGALADTTTIKYSVTTVCGTAIATKRIVVNPLPNAGSVTGPDSVCYGTAVSLTASVGGGTWSSLNSSIASVNTTGQVTGVSTGLATTSIIYTSYTYSCGSDIVSHAITVKPQPNAGLVNGAVICNTTTTLLASSAPGGTWSSSNTGVASITSGGLVYAVGVGTAVITYTVINSCGTATDTALVTVNPLPGIITGSGPVCVGLTTVFSDTSTGGSWSTSNASVATIDASGAAYGTGPGTATITYAYNATGCYVTMPLTVNLSLPPSLSISASTPLAVCAGTPVTYTAYPVNGGTSPLYVWSINGVILAGTPTYTYTPSDGDIVRCWFISSLGCAVPDTASAVLTMIVHHIATPALSIATGTGDTVCLGNLTTFTPLPIDGGTAPTYQWYVNLAFAGVGNTYSYIPAHGDVVTAIMASNEYCRTTDYATATRTLTVSPLVLPLVSTSINPGLTSCELYPVAYTASQINGGTMPTYQWSVNGVHTTTGNVFSYVPSNGDVVQVALTSNFPCVSTPTVTDVSTMTVLPLSQPIGVISAMPGYIINEGAYDTFSVTILSGGGMSPTYQWFKNNIPMPGATNSVYITNNLFTGDSVNCIVTNTDQCSGVSVFNSVKVTVAGNVGVNTIGSNEDIMLLPNPNNGTFTITGSVATSDGSLTVEITDMTGQSVYHDLTELSNGAINKQVSTYGLPAGMYLLQLRNNTVNRTLHFVIE</sequence>
<dbReference type="Gene3D" id="2.60.40.10">
    <property type="entry name" value="Immunoglobulins"/>
    <property type="match status" value="1"/>
</dbReference>
<evidence type="ECO:0000313" key="3">
    <source>
        <dbReference type="Proteomes" id="UP000239872"/>
    </source>
</evidence>
<feature type="domain" description="Secretion system C-terminal sorting" evidence="1">
    <location>
        <begin position="958"/>
        <end position="1030"/>
    </location>
</feature>
<dbReference type="SUPFAM" id="SSF49373">
    <property type="entry name" value="Invasin/intimin cell-adhesion fragments"/>
    <property type="match status" value="3"/>
</dbReference>
<proteinExistence type="predicted"/>
<dbReference type="EMBL" id="PPSL01000002">
    <property type="protein sequence ID" value="PQJ11910.1"/>
    <property type="molecule type" value="Genomic_DNA"/>
</dbReference>
<reference evidence="2 3" key="1">
    <citation type="submission" date="2018-01" db="EMBL/GenBank/DDBJ databases">
        <title>A novel member of the phylum Bacteroidetes isolated from glacier ice.</title>
        <authorList>
            <person name="Liu Q."/>
            <person name="Xin Y.-H."/>
        </authorList>
    </citation>
    <scope>NUCLEOTIDE SEQUENCE [LARGE SCALE GENOMIC DNA]</scope>
    <source>
        <strain evidence="2 3">RB1R16</strain>
    </source>
</reference>